<keyword evidence="7" id="KW-0378">Hydrolase</keyword>
<evidence type="ECO:0000256" key="12">
    <source>
        <dbReference type="ARBA" id="ARBA00023136"/>
    </source>
</evidence>
<dbReference type="AlphaFoldDB" id="A0A6B2L1W8"/>
<dbReference type="InterPro" id="IPR029058">
    <property type="entry name" value="AB_hydrolase_fold"/>
</dbReference>
<dbReference type="InterPro" id="IPR052214">
    <property type="entry name" value="DAG_Lipase-Related"/>
</dbReference>
<evidence type="ECO:0000256" key="4">
    <source>
        <dbReference type="ARBA" id="ARBA00022553"/>
    </source>
</evidence>
<organism evidence="16">
    <name type="scientific">Arcella intermedia</name>
    <dbReference type="NCBI Taxonomy" id="1963864"/>
    <lineage>
        <taxon>Eukaryota</taxon>
        <taxon>Amoebozoa</taxon>
        <taxon>Tubulinea</taxon>
        <taxon>Elardia</taxon>
        <taxon>Arcellinida</taxon>
        <taxon>Sphaerothecina</taxon>
        <taxon>Arcellidae</taxon>
        <taxon>Arcella</taxon>
    </lineage>
</organism>
<dbReference type="EC" id="3.1.1.116" evidence="14"/>
<dbReference type="SUPFAM" id="SSF53474">
    <property type="entry name" value="alpha/beta-Hydrolases"/>
    <property type="match status" value="1"/>
</dbReference>
<dbReference type="Gene3D" id="3.40.50.1820">
    <property type="entry name" value="alpha/beta hydrolase"/>
    <property type="match status" value="1"/>
</dbReference>
<keyword evidence="10" id="KW-1133">Transmembrane helix</keyword>
<dbReference type="CDD" id="cd00519">
    <property type="entry name" value="Lipase_3"/>
    <property type="match status" value="1"/>
</dbReference>
<keyword evidence="3" id="KW-1003">Cell membrane</keyword>
<evidence type="ECO:0000256" key="2">
    <source>
        <dbReference type="ARBA" id="ARBA00004651"/>
    </source>
</evidence>
<proteinExistence type="predicted"/>
<dbReference type="GO" id="GO:0016298">
    <property type="term" value="F:lipase activity"/>
    <property type="evidence" value="ECO:0007669"/>
    <property type="project" value="TreeGrafter"/>
</dbReference>
<evidence type="ECO:0000256" key="9">
    <source>
        <dbReference type="ARBA" id="ARBA00022963"/>
    </source>
</evidence>
<dbReference type="InterPro" id="IPR002921">
    <property type="entry name" value="Fungal_lipase-type"/>
</dbReference>
<dbReference type="GO" id="GO:0046340">
    <property type="term" value="P:diacylglycerol catabolic process"/>
    <property type="evidence" value="ECO:0007669"/>
    <property type="project" value="TreeGrafter"/>
</dbReference>
<evidence type="ECO:0000256" key="6">
    <source>
        <dbReference type="ARBA" id="ARBA00022723"/>
    </source>
</evidence>
<dbReference type="GO" id="GO:0046872">
    <property type="term" value="F:metal ion binding"/>
    <property type="evidence" value="ECO:0007669"/>
    <property type="project" value="UniProtKB-KW"/>
</dbReference>
<accession>A0A6B2L1W8</accession>
<dbReference type="GO" id="GO:0019369">
    <property type="term" value="P:arachidonate metabolic process"/>
    <property type="evidence" value="ECO:0007669"/>
    <property type="project" value="TreeGrafter"/>
</dbReference>
<reference evidence="16" key="1">
    <citation type="journal article" date="2020" name="J. Eukaryot. Microbiol.">
        <title>De novo Sequencing, Assembly and Annotation of the Transcriptome for the Free-Living Testate Amoeba Arcella intermedia.</title>
        <authorList>
            <person name="Ribeiro G.M."/>
            <person name="Porfirio-Sousa A.L."/>
            <person name="Maurer-Alcala X.X."/>
            <person name="Katz L.A."/>
            <person name="Lahr D.J.G."/>
        </authorList>
    </citation>
    <scope>NUCLEOTIDE SEQUENCE</scope>
</reference>
<keyword evidence="6" id="KW-0479">Metal-binding</keyword>
<evidence type="ECO:0000313" key="16">
    <source>
        <dbReference type="EMBL" id="NDV30950.1"/>
    </source>
</evidence>
<evidence type="ECO:0000256" key="11">
    <source>
        <dbReference type="ARBA" id="ARBA00023098"/>
    </source>
</evidence>
<keyword evidence="5" id="KW-0812">Transmembrane</keyword>
<dbReference type="EMBL" id="GIBP01001981">
    <property type="protein sequence ID" value="NDV30950.1"/>
    <property type="molecule type" value="Transcribed_RNA"/>
</dbReference>
<comment type="catalytic activity">
    <reaction evidence="13">
        <text>a 1,2-diacyl-sn-glycerol + H2O = a 2-acylglycerol + a fatty acid + H(+)</text>
        <dbReference type="Rhea" id="RHEA:33275"/>
        <dbReference type="ChEBI" id="CHEBI:15377"/>
        <dbReference type="ChEBI" id="CHEBI:15378"/>
        <dbReference type="ChEBI" id="CHEBI:17389"/>
        <dbReference type="ChEBI" id="CHEBI:17815"/>
        <dbReference type="ChEBI" id="CHEBI:28868"/>
        <dbReference type="EC" id="3.1.1.116"/>
    </reaction>
    <physiologicalReaction direction="left-to-right" evidence="13">
        <dbReference type="Rhea" id="RHEA:33276"/>
    </physiologicalReaction>
</comment>
<evidence type="ECO:0000256" key="14">
    <source>
        <dbReference type="ARBA" id="ARBA00026104"/>
    </source>
</evidence>
<keyword evidence="11" id="KW-0443">Lipid metabolism</keyword>
<protein>
    <recommendedName>
        <fullName evidence="14">sn-1-specific diacylglycerol lipase</fullName>
        <ecNumber evidence="14">3.1.1.116</ecNumber>
    </recommendedName>
</protein>
<name>A0A6B2L1W8_9EUKA</name>
<evidence type="ECO:0000256" key="10">
    <source>
        <dbReference type="ARBA" id="ARBA00022989"/>
    </source>
</evidence>
<comment type="cofactor">
    <cofactor evidence="1">
        <name>Ca(2+)</name>
        <dbReference type="ChEBI" id="CHEBI:29108"/>
    </cofactor>
</comment>
<dbReference type="Pfam" id="PF01764">
    <property type="entry name" value="Lipase_3"/>
    <property type="match status" value="1"/>
</dbReference>
<evidence type="ECO:0000256" key="13">
    <source>
        <dbReference type="ARBA" id="ARBA00024531"/>
    </source>
</evidence>
<keyword evidence="4" id="KW-0597">Phosphoprotein</keyword>
<feature type="domain" description="Fungal lipase-type" evidence="15">
    <location>
        <begin position="171"/>
        <end position="303"/>
    </location>
</feature>
<evidence type="ECO:0000256" key="1">
    <source>
        <dbReference type="ARBA" id="ARBA00001913"/>
    </source>
</evidence>
<dbReference type="GO" id="GO:0005886">
    <property type="term" value="C:plasma membrane"/>
    <property type="evidence" value="ECO:0007669"/>
    <property type="project" value="UniProtKB-SubCell"/>
</dbReference>
<evidence type="ECO:0000256" key="3">
    <source>
        <dbReference type="ARBA" id="ARBA00022475"/>
    </source>
</evidence>
<evidence type="ECO:0000256" key="5">
    <source>
        <dbReference type="ARBA" id="ARBA00022692"/>
    </source>
</evidence>
<dbReference type="PANTHER" id="PTHR45792">
    <property type="entry name" value="DIACYLGLYCEROL LIPASE HOMOLOG-RELATED"/>
    <property type="match status" value="1"/>
</dbReference>
<keyword evidence="9" id="KW-0442">Lipid degradation</keyword>
<comment type="subcellular location">
    <subcellularLocation>
        <location evidence="2">Cell membrane</location>
        <topology evidence="2">Multi-pass membrane protein</topology>
    </subcellularLocation>
</comment>
<evidence type="ECO:0000259" key="15">
    <source>
        <dbReference type="Pfam" id="PF01764"/>
    </source>
</evidence>
<sequence>MSFFNDVGQKAQALYKSTFKSIQTALLTPETSQVVDELFHLLEEYGKGITVPDLISGYLLLTSYYHYYHPFSKTYETVEDLETYAYYCKFANAIYGWKLIEAIINKSVGRVVTGLGTKITTGQESEILHNLESFESYTTFNRDIIVHAEWFSHHMKPAHLVALCHDRKSIVVAIRGTMDLHDALADVICNYDTIDSLIADAPPAKCHKGMKVCAENKYKDTITALEETVEKYPDYSVVVTGHSLGAGTAGILAYLYKLRHPQWNLQAYLFGCPPIFDIETAVYCRSFMTSFVNRDDIIPRLTFGSLYDLKAMIRACLDSNPRSSQRMWHVLTAGGNIPQSMTQKTKEFVEANHLDFESLKQHKVNEKIFLPGRAIYLHSPKEKTINDWYGEFAENSVFDEIVLSTHMFTDHMPDQYENNILLSIHKHTLEKDILFAEKPAEEAEGNPLAESGSPVQVVELKIKEETTVTQQVDLDPSV</sequence>
<keyword evidence="8" id="KW-0106">Calcium</keyword>
<evidence type="ECO:0000256" key="7">
    <source>
        <dbReference type="ARBA" id="ARBA00022801"/>
    </source>
</evidence>
<evidence type="ECO:0000256" key="8">
    <source>
        <dbReference type="ARBA" id="ARBA00022837"/>
    </source>
</evidence>
<dbReference type="PANTHER" id="PTHR45792:SF8">
    <property type="entry name" value="DIACYLGLYCEROL LIPASE-ALPHA"/>
    <property type="match status" value="1"/>
</dbReference>
<keyword evidence="12" id="KW-0472">Membrane</keyword>